<evidence type="ECO:0000259" key="3">
    <source>
        <dbReference type="Pfam" id="PF05347"/>
    </source>
</evidence>
<dbReference type="Proteomes" id="UP001530400">
    <property type="component" value="Unassembled WGS sequence"/>
</dbReference>
<sequence length="169" mass="18941">MVSNPRSPSLLLVLGSLGSCLGSLGVVGVRCQFCSWSLNVKIVGVPSRHSKRLTRHRTARLRILKSYPTPTLPNQTTTIRHTTQSTMSAIAPLSLFRSLIREARKVDNYNFREYAIRRVRIGFQINRNLAGSERDLAIREGQEHLEVLKRQVVLGRLYPSATSVMETAA</sequence>
<feature type="chain" id="PRO_5044818735" description="Complex 1 LYR protein domain-containing protein" evidence="2">
    <location>
        <begin position="23"/>
        <end position="169"/>
    </location>
</feature>
<feature type="signal peptide" evidence="2">
    <location>
        <begin position="1"/>
        <end position="22"/>
    </location>
</feature>
<comment type="similarity">
    <text evidence="1">Belongs to the complex I LYR family.</text>
</comment>
<dbReference type="InterPro" id="IPR008011">
    <property type="entry name" value="Complex1_LYR_dom"/>
</dbReference>
<feature type="domain" description="Complex 1 LYR protein" evidence="3">
    <location>
        <begin position="92"/>
        <end position="147"/>
    </location>
</feature>
<keyword evidence="2" id="KW-0732">Signal</keyword>
<dbReference type="InterPro" id="IPR045297">
    <property type="entry name" value="Complex1_LYR_LYRM4"/>
</dbReference>
<protein>
    <recommendedName>
        <fullName evidence="3">Complex 1 LYR protein domain-containing protein</fullName>
    </recommendedName>
</protein>
<keyword evidence="5" id="KW-1185">Reference proteome</keyword>
<organism evidence="4 5">
    <name type="scientific">Cyclotella atomus</name>
    <dbReference type="NCBI Taxonomy" id="382360"/>
    <lineage>
        <taxon>Eukaryota</taxon>
        <taxon>Sar</taxon>
        <taxon>Stramenopiles</taxon>
        <taxon>Ochrophyta</taxon>
        <taxon>Bacillariophyta</taxon>
        <taxon>Coscinodiscophyceae</taxon>
        <taxon>Thalassiosirophycidae</taxon>
        <taxon>Stephanodiscales</taxon>
        <taxon>Stephanodiscaceae</taxon>
        <taxon>Cyclotella</taxon>
    </lineage>
</organism>
<gene>
    <name evidence="4" type="ORF">ACHAWO_000478</name>
</gene>
<evidence type="ECO:0000313" key="4">
    <source>
        <dbReference type="EMBL" id="KAL3787678.1"/>
    </source>
</evidence>
<dbReference type="AlphaFoldDB" id="A0ABD3PI13"/>
<dbReference type="PROSITE" id="PS51257">
    <property type="entry name" value="PROKAR_LIPOPROTEIN"/>
    <property type="match status" value="1"/>
</dbReference>
<dbReference type="Pfam" id="PF05347">
    <property type="entry name" value="Complex1_LYR"/>
    <property type="match status" value="1"/>
</dbReference>
<dbReference type="PANTHER" id="PTHR13166:SF7">
    <property type="entry name" value="LYR MOTIF-CONTAINING PROTEIN 4"/>
    <property type="match status" value="1"/>
</dbReference>
<dbReference type="InterPro" id="IPR051522">
    <property type="entry name" value="ISC_assembly_LYR"/>
</dbReference>
<comment type="caution">
    <text evidence="4">The sequence shown here is derived from an EMBL/GenBank/DDBJ whole genome shotgun (WGS) entry which is preliminary data.</text>
</comment>
<evidence type="ECO:0000256" key="1">
    <source>
        <dbReference type="ARBA" id="ARBA00009508"/>
    </source>
</evidence>
<evidence type="ECO:0000256" key="2">
    <source>
        <dbReference type="SAM" id="SignalP"/>
    </source>
</evidence>
<evidence type="ECO:0000313" key="5">
    <source>
        <dbReference type="Proteomes" id="UP001530400"/>
    </source>
</evidence>
<reference evidence="4 5" key="1">
    <citation type="submission" date="2024-10" db="EMBL/GenBank/DDBJ databases">
        <title>Updated reference genomes for cyclostephanoid diatoms.</title>
        <authorList>
            <person name="Roberts W.R."/>
            <person name="Alverson A.J."/>
        </authorList>
    </citation>
    <scope>NUCLEOTIDE SEQUENCE [LARGE SCALE GENOMIC DNA]</scope>
    <source>
        <strain evidence="4 5">AJA010-31</strain>
    </source>
</reference>
<dbReference type="EMBL" id="JALLPJ020000600">
    <property type="protein sequence ID" value="KAL3787678.1"/>
    <property type="molecule type" value="Genomic_DNA"/>
</dbReference>
<dbReference type="PANTHER" id="PTHR13166">
    <property type="entry name" value="PROTEIN C6ORF149"/>
    <property type="match status" value="1"/>
</dbReference>
<accession>A0ABD3PI13</accession>
<dbReference type="CDD" id="cd20264">
    <property type="entry name" value="Complex1_LYR_LYRM4"/>
    <property type="match status" value="1"/>
</dbReference>
<proteinExistence type="inferred from homology"/>
<name>A0ABD3PI13_9STRA</name>